<sequence>MDQIIVQLKHHVPIVLDHTRLPKGYVVFNAIQNDVRNEVNVFKSSLYRIVLRYVNPNAENVTATISVNSDNPLEVDQHVKVLLQPTSEPQFVTVAGPLGVKPSAIVLDPGRYVFTTKANKNVMLDYFVLLPAAYYEAGILTRHISNPCELGNMELCRHYKYASVEVFSPAATPFVIGENSKPTNPVEVYTDPEHLQIVSHVGDIPVLSGSQNELHYIVDVPRSGQYIFVIDYISDRNFPDSFIIQIKLKEIFQIQGPSRAVADIEDGSRFPIISVTAIPVEQWSIDYINPSPICVIHDQQCATPKFRSVPDSKKIEFETDHEDRIATNKPPYASLDERVKLVHLDSQNEATIVIESKVEATKPNLFVILVKYYQPSHPKYQVYYTLTAGKNQYDGKFDIQHCPSSSGCRGVIRPAGEGSFEIDDEFKFTITVRPL</sequence>
<dbReference type="CDD" id="cd02795">
    <property type="entry name" value="CBM6-CBM35-CBM36_like"/>
    <property type="match status" value="1"/>
</dbReference>
<dbReference type="GO" id="GO:0033627">
    <property type="term" value="P:cell adhesion mediated by integrin"/>
    <property type="evidence" value="ECO:0007669"/>
    <property type="project" value="EnsemblMetazoa"/>
</dbReference>
<dbReference type="HOGENOM" id="CLU_630500_0_0_1"/>
<keyword evidence="2" id="KW-1185">Reference proteome</keyword>
<dbReference type="GO" id="GO:0007411">
    <property type="term" value="P:axon guidance"/>
    <property type="evidence" value="ECO:0007669"/>
    <property type="project" value="EnsemblMetazoa"/>
</dbReference>
<dbReference type="GO" id="GO:0007498">
    <property type="term" value="P:mesoderm development"/>
    <property type="evidence" value="ECO:0007669"/>
    <property type="project" value="EnsemblMetazoa"/>
</dbReference>
<reference evidence="1 2" key="1">
    <citation type="journal article" date="2007" name="Nature">
        <title>Evolution of genes and genomes on the Drosophila phylogeny.</title>
        <authorList>
            <consortium name="Drosophila 12 Genomes Consortium"/>
            <person name="Clark A.G."/>
            <person name="Eisen M.B."/>
            <person name="Smith D.R."/>
            <person name="Bergman C.M."/>
            <person name="Oliver B."/>
            <person name="Markow T.A."/>
            <person name="Kaufman T.C."/>
            <person name="Kellis M."/>
            <person name="Gelbart W."/>
            <person name="Iyer V.N."/>
            <person name="Pollard D.A."/>
            <person name="Sackton T.B."/>
            <person name="Larracuente A.M."/>
            <person name="Singh N.D."/>
            <person name="Abad J.P."/>
            <person name="Abt D.N."/>
            <person name="Adryan B."/>
            <person name="Aguade M."/>
            <person name="Akashi H."/>
            <person name="Anderson W.W."/>
            <person name="Aquadro C.F."/>
            <person name="Ardell D.H."/>
            <person name="Arguello R."/>
            <person name="Artieri C.G."/>
            <person name="Barbash D.A."/>
            <person name="Barker D."/>
            <person name="Barsanti P."/>
            <person name="Batterham P."/>
            <person name="Batzoglou S."/>
            <person name="Begun D."/>
            <person name="Bhutkar A."/>
            <person name="Blanco E."/>
            <person name="Bosak S.A."/>
            <person name="Bradley R.K."/>
            <person name="Brand A.D."/>
            <person name="Brent M.R."/>
            <person name="Brooks A.N."/>
            <person name="Brown R.H."/>
            <person name="Butlin R.K."/>
            <person name="Caggese C."/>
            <person name="Calvi B.R."/>
            <person name="Bernardo de Carvalho A."/>
            <person name="Caspi A."/>
            <person name="Castrezana S."/>
            <person name="Celniker S.E."/>
            <person name="Chang J.L."/>
            <person name="Chapple C."/>
            <person name="Chatterji S."/>
            <person name="Chinwalla A."/>
            <person name="Civetta A."/>
            <person name="Clifton S.W."/>
            <person name="Comeron J.M."/>
            <person name="Costello J.C."/>
            <person name="Coyne J.A."/>
            <person name="Daub J."/>
            <person name="David R.G."/>
            <person name="Delcher A.L."/>
            <person name="Delehaunty K."/>
            <person name="Do C.B."/>
            <person name="Ebling H."/>
            <person name="Edwards K."/>
            <person name="Eickbush T."/>
            <person name="Evans J.D."/>
            <person name="Filipski A."/>
            <person name="Findeiss S."/>
            <person name="Freyhult E."/>
            <person name="Fulton L."/>
            <person name="Fulton R."/>
            <person name="Garcia A.C."/>
            <person name="Gardiner A."/>
            <person name="Garfield D.A."/>
            <person name="Garvin B.E."/>
            <person name="Gibson G."/>
            <person name="Gilbert D."/>
            <person name="Gnerre S."/>
            <person name="Godfrey J."/>
            <person name="Good R."/>
            <person name="Gotea V."/>
            <person name="Gravely B."/>
            <person name="Greenberg A.J."/>
            <person name="Griffiths-Jones S."/>
            <person name="Gross S."/>
            <person name="Guigo R."/>
            <person name="Gustafson E.A."/>
            <person name="Haerty W."/>
            <person name="Hahn M.W."/>
            <person name="Halligan D.L."/>
            <person name="Halpern A.L."/>
            <person name="Halter G.M."/>
            <person name="Han M.V."/>
            <person name="Heger A."/>
            <person name="Hillier L."/>
            <person name="Hinrichs A.S."/>
            <person name="Holmes I."/>
            <person name="Hoskins R.A."/>
            <person name="Hubisz M.J."/>
            <person name="Hultmark D."/>
            <person name="Huntley M.A."/>
            <person name="Jaffe D.B."/>
            <person name="Jagadeeshan S."/>
            <person name="Jeck W.R."/>
            <person name="Johnson J."/>
            <person name="Jones C.D."/>
            <person name="Jordan W.C."/>
            <person name="Karpen G.H."/>
            <person name="Kataoka E."/>
            <person name="Keightley P.D."/>
            <person name="Kheradpour P."/>
            <person name="Kirkness E.F."/>
            <person name="Koerich L.B."/>
            <person name="Kristiansen K."/>
            <person name="Kudrna D."/>
            <person name="Kulathinal R.J."/>
            <person name="Kumar S."/>
            <person name="Kwok R."/>
            <person name="Lander E."/>
            <person name="Langley C.H."/>
            <person name="Lapoint R."/>
            <person name="Lazzaro B.P."/>
            <person name="Lee S.J."/>
            <person name="Levesque L."/>
            <person name="Li R."/>
            <person name="Lin C.F."/>
            <person name="Lin M.F."/>
            <person name="Lindblad-Toh K."/>
            <person name="Llopart A."/>
            <person name="Long M."/>
            <person name="Low L."/>
            <person name="Lozovsky E."/>
            <person name="Lu J."/>
            <person name="Luo M."/>
            <person name="Machado C.A."/>
            <person name="Makalowski W."/>
            <person name="Marzo M."/>
            <person name="Matsuda M."/>
            <person name="Matzkin L."/>
            <person name="McAllister B."/>
            <person name="McBride C.S."/>
            <person name="McKernan B."/>
            <person name="McKernan K."/>
            <person name="Mendez-Lago M."/>
            <person name="Minx P."/>
            <person name="Mollenhauer M.U."/>
            <person name="Montooth K."/>
            <person name="Mount S.M."/>
            <person name="Mu X."/>
            <person name="Myers E."/>
            <person name="Negre B."/>
            <person name="Newfeld S."/>
            <person name="Nielsen R."/>
            <person name="Noor M.A."/>
            <person name="O'Grady P."/>
            <person name="Pachter L."/>
            <person name="Papaceit M."/>
            <person name="Parisi M.J."/>
            <person name="Parisi M."/>
            <person name="Parts L."/>
            <person name="Pedersen J.S."/>
            <person name="Pesole G."/>
            <person name="Phillippy A.M."/>
            <person name="Ponting C.P."/>
            <person name="Pop M."/>
            <person name="Porcelli D."/>
            <person name="Powell J.R."/>
            <person name="Prohaska S."/>
            <person name="Pruitt K."/>
            <person name="Puig M."/>
            <person name="Quesneville H."/>
            <person name="Ram K.R."/>
            <person name="Rand D."/>
            <person name="Rasmussen M.D."/>
            <person name="Reed L.K."/>
            <person name="Reenan R."/>
            <person name="Reily A."/>
            <person name="Remington K.A."/>
            <person name="Rieger T.T."/>
            <person name="Ritchie M.G."/>
            <person name="Robin C."/>
            <person name="Rogers Y.H."/>
            <person name="Rohde C."/>
            <person name="Rozas J."/>
            <person name="Rubenfield M.J."/>
            <person name="Ruiz A."/>
            <person name="Russo S."/>
            <person name="Salzberg S.L."/>
            <person name="Sanchez-Gracia A."/>
            <person name="Saranga D.J."/>
            <person name="Sato H."/>
            <person name="Schaeffer S.W."/>
            <person name="Schatz M.C."/>
            <person name="Schlenke T."/>
            <person name="Schwartz R."/>
            <person name="Segarra C."/>
            <person name="Singh R.S."/>
            <person name="Sirot L."/>
            <person name="Sirota M."/>
            <person name="Sisneros N.B."/>
            <person name="Smith C.D."/>
            <person name="Smith T.F."/>
            <person name="Spieth J."/>
            <person name="Stage D.E."/>
            <person name="Stark A."/>
            <person name="Stephan W."/>
            <person name="Strausberg R.L."/>
            <person name="Strempel S."/>
            <person name="Sturgill D."/>
            <person name="Sutton G."/>
            <person name="Sutton G.G."/>
            <person name="Tao W."/>
            <person name="Teichmann S."/>
            <person name="Tobari Y.N."/>
            <person name="Tomimura Y."/>
            <person name="Tsolas J.M."/>
            <person name="Valente V.L."/>
            <person name="Venter E."/>
            <person name="Venter J.C."/>
            <person name="Vicario S."/>
            <person name="Vieira F.G."/>
            <person name="Vilella A.J."/>
            <person name="Villasante A."/>
            <person name="Walenz B."/>
            <person name="Wang J."/>
            <person name="Wasserman M."/>
            <person name="Watts T."/>
            <person name="Wilson D."/>
            <person name="Wilson R.K."/>
            <person name="Wing R.A."/>
            <person name="Wolfner M.F."/>
            <person name="Wong A."/>
            <person name="Wong G.K."/>
            <person name="Wu C.I."/>
            <person name="Wu G."/>
            <person name="Yamamoto D."/>
            <person name="Yang H.P."/>
            <person name="Yang S.P."/>
            <person name="Yorke J.A."/>
            <person name="Yoshida K."/>
            <person name="Zdobnov E."/>
            <person name="Zhang P."/>
            <person name="Zhang Y."/>
            <person name="Zimin A.V."/>
            <person name="Baldwin J."/>
            <person name="Abdouelleil A."/>
            <person name="Abdulkadir J."/>
            <person name="Abebe A."/>
            <person name="Abera B."/>
            <person name="Abreu J."/>
            <person name="Acer S.C."/>
            <person name="Aftuck L."/>
            <person name="Alexander A."/>
            <person name="An P."/>
            <person name="Anderson E."/>
            <person name="Anderson S."/>
            <person name="Arachi H."/>
            <person name="Azer M."/>
            <person name="Bachantsang P."/>
            <person name="Barry A."/>
            <person name="Bayul T."/>
            <person name="Berlin A."/>
            <person name="Bessette D."/>
            <person name="Bloom T."/>
            <person name="Blye J."/>
            <person name="Boguslavskiy L."/>
            <person name="Bonnet C."/>
            <person name="Boukhgalter B."/>
            <person name="Bourzgui I."/>
            <person name="Brown A."/>
            <person name="Cahill P."/>
            <person name="Channer S."/>
            <person name="Cheshatsang Y."/>
            <person name="Chuda L."/>
            <person name="Citroen M."/>
            <person name="Collymore A."/>
            <person name="Cooke P."/>
            <person name="Costello M."/>
            <person name="D'Aco K."/>
            <person name="Daza R."/>
            <person name="De Haan G."/>
            <person name="DeGray S."/>
            <person name="DeMaso C."/>
            <person name="Dhargay N."/>
            <person name="Dooley K."/>
            <person name="Dooley E."/>
            <person name="Doricent M."/>
            <person name="Dorje P."/>
            <person name="Dorjee K."/>
            <person name="Dupes A."/>
            <person name="Elong R."/>
            <person name="Falk J."/>
            <person name="Farina A."/>
            <person name="Faro S."/>
            <person name="Ferguson D."/>
            <person name="Fisher S."/>
            <person name="Foley C.D."/>
            <person name="Franke A."/>
            <person name="Friedrich D."/>
            <person name="Gadbois L."/>
            <person name="Gearin G."/>
            <person name="Gearin C.R."/>
            <person name="Giannoukos G."/>
            <person name="Goode T."/>
            <person name="Graham J."/>
            <person name="Grandbois E."/>
            <person name="Grewal S."/>
            <person name="Gyaltsen K."/>
            <person name="Hafez N."/>
            <person name="Hagos B."/>
            <person name="Hall J."/>
            <person name="Henson C."/>
            <person name="Hollinger A."/>
            <person name="Honan T."/>
            <person name="Huard M.D."/>
            <person name="Hughes L."/>
            <person name="Hurhula B."/>
            <person name="Husby M.E."/>
            <person name="Kamat A."/>
            <person name="Kanga B."/>
            <person name="Kashin S."/>
            <person name="Khazanovich D."/>
            <person name="Kisner P."/>
            <person name="Lance K."/>
            <person name="Lara M."/>
            <person name="Lee W."/>
            <person name="Lennon N."/>
            <person name="Letendre F."/>
            <person name="LeVine R."/>
            <person name="Lipovsky A."/>
            <person name="Liu X."/>
            <person name="Liu J."/>
            <person name="Liu S."/>
            <person name="Lokyitsang T."/>
            <person name="Lokyitsang Y."/>
            <person name="Lubonja R."/>
            <person name="Lui A."/>
            <person name="MacDonald P."/>
            <person name="Magnisalis V."/>
            <person name="Maru K."/>
            <person name="Matthews C."/>
            <person name="McCusker W."/>
            <person name="McDonough S."/>
            <person name="Mehta T."/>
            <person name="Meldrim J."/>
            <person name="Meneus L."/>
            <person name="Mihai O."/>
            <person name="Mihalev A."/>
            <person name="Mihova T."/>
            <person name="Mittelman R."/>
            <person name="Mlenga V."/>
            <person name="Montmayeur A."/>
            <person name="Mulrain L."/>
            <person name="Navidi A."/>
            <person name="Naylor J."/>
            <person name="Negash T."/>
            <person name="Nguyen T."/>
            <person name="Nguyen N."/>
            <person name="Nicol R."/>
            <person name="Norbu C."/>
            <person name="Norbu N."/>
            <person name="Novod N."/>
            <person name="O'Neill B."/>
            <person name="Osman S."/>
            <person name="Markiewicz E."/>
            <person name="Oyono O.L."/>
            <person name="Patti C."/>
            <person name="Phunkhang P."/>
            <person name="Pierre F."/>
            <person name="Priest M."/>
            <person name="Raghuraman S."/>
            <person name="Rege F."/>
            <person name="Reyes R."/>
            <person name="Rise C."/>
            <person name="Rogov P."/>
            <person name="Ross K."/>
            <person name="Ryan E."/>
            <person name="Settipalli S."/>
            <person name="Shea T."/>
            <person name="Sherpa N."/>
            <person name="Shi L."/>
            <person name="Shih D."/>
            <person name="Sparrow T."/>
            <person name="Spaulding J."/>
            <person name="Stalker J."/>
            <person name="Stange-Thomann N."/>
            <person name="Stavropoulos S."/>
            <person name="Stone C."/>
            <person name="Strader C."/>
            <person name="Tesfaye S."/>
            <person name="Thomson T."/>
            <person name="Thoulutsang Y."/>
            <person name="Thoulutsang D."/>
            <person name="Topham K."/>
            <person name="Topping I."/>
            <person name="Tsamla T."/>
            <person name="Vassiliev H."/>
            <person name="Vo A."/>
            <person name="Wangchuk T."/>
            <person name="Wangdi T."/>
            <person name="Weiand M."/>
            <person name="Wilkinson J."/>
            <person name="Wilson A."/>
            <person name="Yadav S."/>
            <person name="Young G."/>
            <person name="Yu Q."/>
            <person name="Zembek L."/>
            <person name="Zhong D."/>
            <person name="Zimmer A."/>
            <person name="Zwirko Z."/>
            <person name="Jaffe D.B."/>
            <person name="Alvarez P."/>
            <person name="Brockman W."/>
            <person name="Butler J."/>
            <person name="Chin C."/>
            <person name="Gnerre S."/>
            <person name="Grabherr M."/>
            <person name="Kleber M."/>
            <person name="Mauceli E."/>
            <person name="MacCallum I."/>
        </authorList>
    </citation>
    <scope>NUCLEOTIDE SEQUENCE [LARGE SCALE GENOMIC DNA]</scope>
    <source>
        <strain evidence="2">Rob3c / Tucson 14021-0248.25</strain>
    </source>
</reference>
<dbReference type="STRING" id="7238.B4HUS1"/>
<dbReference type="GO" id="GO:0071711">
    <property type="term" value="P:basement membrane organization"/>
    <property type="evidence" value="ECO:0007669"/>
    <property type="project" value="EnsemblMetazoa"/>
</dbReference>
<dbReference type="GO" id="GO:0035011">
    <property type="term" value="P:melanotic encapsulation of foreign target"/>
    <property type="evidence" value="ECO:0007669"/>
    <property type="project" value="EnsemblMetazoa"/>
</dbReference>
<evidence type="ECO:0000313" key="1">
    <source>
        <dbReference type="EMBL" id="EDW50692.1"/>
    </source>
</evidence>
<dbReference type="Proteomes" id="UP000001292">
    <property type="component" value="Unassembled WGS sequence"/>
</dbReference>
<organism evidence="2">
    <name type="scientific">Drosophila sechellia</name>
    <name type="common">Fruit fly</name>
    <dbReference type="NCBI Taxonomy" id="7238"/>
    <lineage>
        <taxon>Eukaryota</taxon>
        <taxon>Metazoa</taxon>
        <taxon>Ecdysozoa</taxon>
        <taxon>Arthropoda</taxon>
        <taxon>Hexapoda</taxon>
        <taxon>Insecta</taxon>
        <taxon>Pterygota</taxon>
        <taxon>Neoptera</taxon>
        <taxon>Endopterygota</taxon>
        <taxon>Diptera</taxon>
        <taxon>Brachycera</taxon>
        <taxon>Muscomorpha</taxon>
        <taxon>Ephydroidea</taxon>
        <taxon>Drosophilidae</taxon>
        <taxon>Drosophila</taxon>
        <taxon>Sophophora</taxon>
    </lineage>
</organism>
<dbReference type="GO" id="GO:0034446">
    <property type="term" value="P:substrate adhesion-dependent cell spreading"/>
    <property type="evidence" value="ECO:0007669"/>
    <property type="project" value="EnsemblMetazoa"/>
</dbReference>
<gene>
    <name evidence="1" type="primary">Dsec\GM13854</name>
    <name evidence="1" type="ORF">Dsec_GM13854</name>
</gene>
<dbReference type="EMBL" id="CH480817">
    <property type="protein sequence ID" value="EDW50692.1"/>
    <property type="molecule type" value="Genomic_DNA"/>
</dbReference>
<protein>
    <submittedName>
        <fullName evidence="1">GM13854</fullName>
    </submittedName>
</protein>
<dbReference type="GO" id="GO:0005604">
    <property type="term" value="C:basement membrane"/>
    <property type="evidence" value="ECO:0007669"/>
    <property type="project" value="EnsemblMetazoa"/>
</dbReference>
<dbReference type="GO" id="GO:0036062">
    <property type="term" value="C:presynaptic periactive zone"/>
    <property type="evidence" value="ECO:0007669"/>
    <property type="project" value="EnsemblMetazoa"/>
</dbReference>
<accession>B4HUS1</accession>
<name>B4HUS1_DROSE</name>
<dbReference type="Gene3D" id="2.60.120.260">
    <property type="entry name" value="Galactose-binding domain-like"/>
    <property type="match status" value="1"/>
</dbReference>
<proteinExistence type="predicted"/>
<dbReference type="GO" id="GO:0007507">
    <property type="term" value="P:heart development"/>
    <property type="evidence" value="ECO:0007669"/>
    <property type="project" value="EnsemblMetazoa"/>
</dbReference>
<dbReference type="GO" id="GO:0045886">
    <property type="term" value="P:negative regulation of synaptic assembly at neuromuscular junction"/>
    <property type="evidence" value="ECO:0007669"/>
    <property type="project" value="EnsemblMetazoa"/>
</dbReference>
<dbReference type="GO" id="GO:0035001">
    <property type="term" value="P:dorsal trunk growth, open tracheal system"/>
    <property type="evidence" value="ECO:0007669"/>
    <property type="project" value="EnsemblMetazoa"/>
</dbReference>
<dbReference type="AlphaFoldDB" id="B4HUS1"/>
<evidence type="ECO:0000313" key="2">
    <source>
        <dbReference type="Proteomes" id="UP000001292"/>
    </source>
</evidence>